<dbReference type="AlphaFoldDB" id="A0AA36CPP9"/>
<keyword evidence="2 5" id="KW-0812">Transmembrane</keyword>
<feature type="transmembrane region" description="Helical" evidence="5">
    <location>
        <begin position="240"/>
        <end position="261"/>
    </location>
</feature>
<evidence type="ECO:0000256" key="5">
    <source>
        <dbReference type="SAM" id="Phobius"/>
    </source>
</evidence>
<dbReference type="PANTHER" id="PTHR24224:SF37">
    <property type="entry name" value="G-PROTEIN COUPLED RECEPTORS FAMILY 1 PROFILE DOMAIN-CONTAINING PROTEIN"/>
    <property type="match status" value="1"/>
</dbReference>
<keyword evidence="3 5" id="KW-1133">Transmembrane helix</keyword>
<comment type="caution">
    <text evidence="7">The sequence shown here is derived from an EMBL/GenBank/DDBJ whole genome shotgun (WGS) entry which is preliminary data.</text>
</comment>
<dbReference type="PANTHER" id="PTHR24224">
    <property type="entry name" value="CARDIOACCELERATORY PEPTIDE RECEPTOR-RELATED"/>
    <property type="match status" value="1"/>
</dbReference>
<dbReference type="EMBL" id="CATQJA010002610">
    <property type="protein sequence ID" value="CAJ0573001.1"/>
    <property type="molecule type" value="Genomic_DNA"/>
</dbReference>
<feature type="transmembrane region" description="Helical" evidence="5">
    <location>
        <begin position="60"/>
        <end position="82"/>
    </location>
</feature>
<evidence type="ECO:0000313" key="7">
    <source>
        <dbReference type="EMBL" id="CAJ0573001.1"/>
    </source>
</evidence>
<dbReference type="Gene3D" id="1.20.1070.10">
    <property type="entry name" value="Rhodopsin 7-helix transmembrane proteins"/>
    <property type="match status" value="1"/>
</dbReference>
<dbReference type="InterPro" id="IPR052665">
    <property type="entry name" value="Neuropeptide-GPCR"/>
</dbReference>
<feature type="domain" description="G-protein coupled receptors family 1 profile" evidence="6">
    <location>
        <begin position="32"/>
        <end position="292"/>
    </location>
</feature>
<name>A0AA36CPP9_9BILA</name>
<evidence type="ECO:0000259" key="6">
    <source>
        <dbReference type="PROSITE" id="PS50262"/>
    </source>
</evidence>
<gene>
    <name evidence="7" type="ORF">MSPICULIGERA_LOCUS11371</name>
</gene>
<proteinExistence type="predicted"/>
<feature type="transmembrane region" description="Helical" evidence="5">
    <location>
        <begin position="102"/>
        <end position="122"/>
    </location>
</feature>
<accession>A0AA36CPP9</accession>
<reference evidence="7" key="1">
    <citation type="submission" date="2023-06" db="EMBL/GenBank/DDBJ databases">
        <authorList>
            <person name="Delattre M."/>
        </authorList>
    </citation>
    <scope>NUCLEOTIDE SEQUENCE</scope>
    <source>
        <strain evidence="7">AF72</strain>
    </source>
</reference>
<organism evidence="7 8">
    <name type="scientific">Mesorhabditis spiculigera</name>
    <dbReference type="NCBI Taxonomy" id="96644"/>
    <lineage>
        <taxon>Eukaryota</taxon>
        <taxon>Metazoa</taxon>
        <taxon>Ecdysozoa</taxon>
        <taxon>Nematoda</taxon>
        <taxon>Chromadorea</taxon>
        <taxon>Rhabditida</taxon>
        <taxon>Rhabditina</taxon>
        <taxon>Rhabditomorpha</taxon>
        <taxon>Rhabditoidea</taxon>
        <taxon>Rhabditidae</taxon>
        <taxon>Mesorhabditinae</taxon>
        <taxon>Mesorhabditis</taxon>
    </lineage>
</organism>
<keyword evidence="4 5" id="KW-0472">Membrane</keyword>
<feature type="transmembrane region" description="Helical" evidence="5">
    <location>
        <begin position="20"/>
        <end position="39"/>
    </location>
</feature>
<evidence type="ECO:0000256" key="2">
    <source>
        <dbReference type="ARBA" id="ARBA00022692"/>
    </source>
</evidence>
<dbReference type="PROSITE" id="PS50262">
    <property type="entry name" value="G_PROTEIN_RECEP_F1_2"/>
    <property type="match status" value="1"/>
</dbReference>
<protein>
    <recommendedName>
        <fullName evidence="6">G-protein coupled receptors family 1 profile domain-containing protein</fullName>
    </recommendedName>
</protein>
<feature type="non-terminal residue" evidence="7">
    <location>
        <position position="367"/>
    </location>
</feature>
<feature type="transmembrane region" description="Helical" evidence="5">
    <location>
        <begin position="180"/>
        <end position="202"/>
    </location>
</feature>
<evidence type="ECO:0000256" key="4">
    <source>
        <dbReference type="ARBA" id="ARBA00023136"/>
    </source>
</evidence>
<feature type="transmembrane region" description="Helical" evidence="5">
    <location>
        <begin position="143"/>
        <end position="160"/>
    </location>
</feature>
<evidence type="ECO:0000313" key="8">
    <source>
        <dbReference type="Proteomes" id="UP001177023"/>
    </source>
</evidence>
<evidence type="ECO:0000256" key="3">
    <source>
        <dbReference type="ARBA" id="ARBA00022989"/>
    </source>
</evidence>
<dbReference type="InterPro" id="IPR017452">
    <property type="entry name" value="GPCR_Rhodpsn_7TM"/>
</dbReference>
<dbReference type="Proteomes" id="UP001177023">
    <property type="component" value="Unassembled WGS sequence"/>
</dbReference>
<dbReference type="SUPFAM" id="SSF81321">
    <property type="entry name" value="Family A G protein-coupled receptor-like"/>
    <property type="match status" value="1"/>
</dbReference>
<comment type="subcellular location">
    <subcellularLocation>
        <location evidence="1">Membrane</location>
    </subcellularLocation>
</comment>
<evidence type="ECO:0000256" key="1">
    <source>
        <dbReference type="ARBA" id="ARBA00004370"/>
    </source>
</evidence>
<sequence>MTPDMPLEVEAVAGDSPMSAVLWIFACIISVGILLNLYVIGRLSKLARKDREQWLLGTGVYLHVMAFTDCISLFLLFSQLFLQAMPRYLQAPLLSGMCKMVIMSSHLSYTMSMYCWLCMSALRYHAARDPLRYSTVWRSPFPLLLVVGGMSIILNLHVFFSVDADNERGCKMIDDGLSRLYSLVDVFASCMVPSILILLMDIRVLCCRDARRPSDPMLLIVMNRPDEETEKKRLATMRRFMVVTLVCLLLSGPELTLRALLSVHPNLEIPLYVVCASKTLYFIKFSFNAFYLTSYVFDRNVLSKTNSSRQLSISVRRLEECPAITPRDRAHTMSYRATTPVPMMTRNSSCIDLASNCETPHSPRQWL</sequence>
<keyword evidence="8" id="KW-1185">Reference proteome</keyword>
<dbReference type="GO" id="GO:0016020">
    <property type="term" value="C:membrane"/>
    <property type="evidence" value="ECO:0007669"/>
    <property type="project" value="UniProtKB-SubCell"/>
</dbReference>